<dbReference type="PANTHER" id="PTHR19229:SF250">
    <property type="entry name" value="ABC TRANSPORTER DOMAIN-CONTAINING PROTEIN-RELATED"/>
    <property type="match status" value="1"/>
</dbReference>
<accession>A0A8J5QPU6</accession>
<evidence type="ECO:0000259" key="2">
    <source>
        <dbReference type="PROSITE" id="PS50893"/>
    </source>
</evidence>
<organism evidence="3 4">
    <name type="scientific">Cotesia typhae</name>
    <dbReference type="NCBI Taxonomy" id="2053667"/>
    <lineage>
        <taxon>Eukaryota</taxon>
        <taxon>Metazoa</taxon>
        <taxon>Ecdysozoa</taxon>
        <taxon>Arthropoda</taxon>
        <taxon>Hexapoda</taxon>
        <taxon>Insecta</taxon>
        <taxon>Pterygota</taxon>
        <taxon>Neoptera</taxon>
        <taxon>Endopterygota</taxon>
        <taxon>Hymenoptera</taxon>
        <taxon>Apocrita</taxon>
        <taxon>Ichneumonoidea</taxon>
        <taxon>Braconidae</taxon>
        <taxon>Microgastrinae</taxon>
        <taxon>Cotesia</taxon>
    </lineage>
</organism>
<feature type="transmembrane region" description="Helical" evidence="1">
    <location>
        <begin position="829"/>
        <end position="850"/>
    </location>
</feature>
<feature type="transmembrane region" description="Helical" evidence="1">
    <location>
        <begin position="905"/>
        <end position="928"/>
    </location>
</feature>
<feature type="transmembrane region" description="Helical" evidence="1">
    <location>
        <begin position="719"/>
        <end position="739"/>
    </location>
</feature>
<dbReference type="InterPro" id="IPR026082">
    <property type="entry name" value="ABCA"/>
</dbReference>
<dbReference type="Pfam" id="PF00005">
    <property type="entry name" value="ABC_tran"/>
    <property type="match status" value="2"/>
</dbReference>
<dbReference type="SMART" id="SM00382">
    <property type="entry name" value="AAA"/>
    <property type="match status" value="1"/>
</dbReference>
<feature type="transmembrane region" description="Helical" evidence="1">
    <location>
        <begin position="235"/>
        <end position="259"/>
    </location>
</feature>
<keyword evidence="1" id="KW-0812">Transmembrane</keyword>
<dbReference type="GO" id="GO:0016887">
    <property type="term" value="F:ATP hydrolysis activity"/>
    <property type="evidence" value="ECO:0007669"/>
    <property type="project" value="InterPro"/>
</dbReference>
<feature type="domain" description="ABC transporter" evidence="2">
    <location>
        <begin position="974"/>
        <end position="1210"/>
    </location>
</feature>
<dbReference type="PANTHER" id="PTHR19229">
    <property type="entry name" value="ATP-BINDING CASSETTE TRANSPORTER SUBFAMILY A ABCA"/>
    <property type="match status" value="1"/>
</dbReference>
<feature type="domain" description="ABC transporter" evidence="2">
    <location>
        <begin position="249"/>
        <end position="498"/>
    </location>
</feature>
<dbReference type="InterPro" id="IPR003439">
    <property type="entry name" value="ABC_transporter-like_ATP-bd"/>
</dbReference>
<dbReference type="CDD" id="cd03263">
    <property type="entry name" value="ABC_subfamily_A"/>
    <property type="match status" value="1"/>
</dbReference>
<comment type="caution">
    <text evidence="3">The sequence shown here is derived from an EMBL/GenBank/DDBJ whole genome shotgun (WGS) entry which is preliminary data.</text>
</comment>
<keyword evidence="1" id="KW-1133">Transmembrane helix</keyword>
<dbReference type="InterPro" id="IPR017871">
    <property type="entry name" value="ABC_transporter-like_CS"/>
</dbReference>
<dbReference type="Pfam" id="PF23321">
    <property type="entry name" value="R1_ABCA1"/>
    <property type="match status" value="1"/>
</dbReference>
<reference evidence="3" key="2">
    <citation type="submission" date="2021-04" db="EMBL/GenBank/DDBJ databases">
        <title>Genome-wide patterns of bracovirus chromosomal integration into multiple host tissues during parasitism.</title>
        <authorList>
            <person name="Chebbi M.A.C."/>
        </authorList>
    </citation>
    <scope>NUCLEOTIDE SEQUENCE</scope>
    <source>
        <tissue evidence="3">Whole body</tissue>
    </source>
</reference>
<dbReference type="Proteomes" id="UP000729913">
    <property type="component" value="Unassembled WGS sequence"/>
</dbReference>
<dbReference type="EMBL" id="JAAOIC020000042">
    <property type="protein sequence ID" value="KAG8038630.1"/>
    <property type="molecule type" value="Genomic_DNA"/>
</dbReference>
<dbReference type="FunFam" id="3.40.50.300:FF:002470">
    <property type="entry name" value="ABC transporter, putative"/>
    <property type="match status" value="1"/>
</dbReference>
<keyword evidence="4" id="KW-1185">Reference proteome</keyword>
<dbReference type="PROSITE" id="PS50893">
    <property type="entry name" value="ABC_TRANSPORTER_2"/>
    <property type="match status" value="2"/>
</dbReference>
<reference evidence="3" key="1">
    <citation type="submission" date="2020-03" db="EMBL/GenBank/DDBJ databases">
        <authorList>
            <person name="Chebbi M.A."/>
            <person name="Drezen J.M."/>
        </authorList>
    </citation>
    <scope>NUCLEOTIDE SEQUENCE</scope>
    <source>
        <tissue evidence="3">Whole body</tissue>
    </source>
</reference>
<evidence type="ECO:0000313" key="3">
    <source>
        <dbReference type="EMBL" id="KAG8038630.1"/>
    </source>
</evidence>
<feature type="transmembrane region" description="Helical" evidence="1">
    <location>
        <begin position="759"/>
        <end position="786"/>
    </location>
</feature>
<dbReference type="InterPro" id="IPR003593">
    <property type="entry name" value="AAA+_ATPase"/>
</dbReference>
<dbReference type="OrthoDB" id="10255969at2759"/>
<feature type="transmembrane region" description="Helical" evidence="1">
    <location>
        <begin position="201"/>
        <end position="223"/>
    </location>
</feature>
<dbReference type="PROSITE" id="PS00211">
    <property type="entry name" value="ABC_TRANSPORTER_1"/>
    <property type="match status" value="2"/>
</dbReference>
<dbReference type="InterPro" id="IPR056264">
    <property type="entry name" value="R2_ABCA1-4-like"/>
</dbReference>
<dbReference type="GO" id="GO:0140359">
    <property type="term" value="F:ABC-type transporter activity"/>
    <property type="evidence" value="ECO:0007669"/>
    <property type="project" value="InterPro"/>
</dbReference>
<keyword evidence="1" id="KW-0472">Membrane</keyword>
<proteinExistence type="predicted"/>
<evidence type="ECO:0000256" key="1">
    <source>
        <dbReference type="SAM" id="Phobius"/>
    </source>
</evidence>
<gene>
    <name evidence="3" type="ORF">G9C98_007337</name>
</gene>
<protein>
    <recommendedName>
        <fullName evidence="2">ABC transporter domain-containing protein</fullName>
    </recommendedName>
</protein>
<dbReference type="GO" id="GO:0005524">
    <property type="term" value="F:ATP binding"/>
    <property type="evidence" value="ECO:0007669"/>
    <property type="project" value="InterPro"/>
</dbReference>
<name>A0A8J5QPU6_9HYME</name>
<dbReference type="GO" id="GO:0016020">
    <property type="term" value="C:membrane"/>
    <property type="evidence" value="ECO:0007669"/>
    <property type="project" value="InterPro"/>
</dbReference>
<sequence length="1316" mass="148980">MFQFLERLLSIHPRIILLKTHGSHKELSSIKRFRCCWVKNEDSLIAELQRDFTTSSDGAPQCVGVVFGSLENSTRLKYKLRVSSLMPSELFDSQENSDLSNIQFLKVPLIQVQMCLDQAYIDYVVPNPKFNRSELTIQQMPYPPYIKVDKDTVITGDTFAELARLVFLIILCIEISFPASEKYIGINILMSVNGLKTSINMLSWLISGALYSTTYLLPIVVLLKHFMPPRVKPFLLYGNAFIVWIALFLHTCHVITFGYHISSYFWKLTGINWYNLFKTSSNTGAPEGSIGRKRINKIDNEEDLDGFRNTNADRKEFEVVPEGSLVSGIKIRELKKVYTTDWFRNTKVHALKDLNVHQQLMFFGTLKGKTKSKAQLREEVKILLTKVNLTDKKYAFPNQLSGGQKRRLCLAMAVIGGANVLILDEPTSGMDAESKREVWDIILKMRGEKTIIISTHDMEEADILGDRISIMHSGNVKCYGTSMFLKNLYGNGQIEITLSTEQWFDVRNVSNEIGIIVEALNQNDGKTVLTVPRVNKLPQALDKLEASKKIRNHRYKRIYDNFRTTAVLILLDYGVSSGSDKFTPLTLDNYQHSTAFVFAENNTFSNKYKDTIEYYRSNAIIAPTNLSLTDTLLKLANNDLSTYRNKLIVSAEFNGTNNISANGFYSGSALLSIPITINCITNTLLKALTEDNSYGIETSAQSLPDIDKLKQPPMLNTDVTLSMIVFLAPAIAMYITQPLTESLSGIKQLQLMTGAPTLMYWAATFLFDLIQYIISVLLLLATFIFIDKSLGTEYYHLEEIAAVELILFAFSMEVQHDAFKIFRKIQSNLFLLIPHVSFIYGHLSFHNSLIQNARCRRMPNKLLEVSCINGFDPCCGMDCFNGVCKKPMSYFDDLFDILPSLRKSMTYLTCLPIIFFTVIALLEMKIFAELTAMFRRRKTNKSSIIGIDEMVLKEKSIVFEEISKLMKKQKNQMYQSENIFFVQELEKYYGNFHAVKGINFRVKEGECFGLLGVNGAGKSTTFRMLTGASIKTNGSMYLKDSNISTERIKYLMQMGYCPQQDAIIDTFNSWDHLYLFAKLRGIPSSQVDSIVKKWILKLNLTACANQPSGTYSGGNKRRLNIAMALMGNPPLVLLDEPTTGVDPAARRSLWNTLKSCQNIGQSIILTSHSMEECEVLCNRLVIMVGGKIVCIGASEELKQRFGAGYNIHIKLLPDNNSDIEAIKLKVESNFPCKLTDENNGFLGYHITDPNVTWTAMYTVMNELKNNIDCIEDFVVLSSTLEQLFIQFARAPTETSDYQLNGVVTESWKQHNNESAF</sequence>
<evidence type="ECO:0000313" key="4">
    <source>
        <dbReference type="Proteomes" id="UP000729913"/>
    </source>
</evidence>